<dbReference type="HOGENOM" id="CLU_054818_0_1_1"/>
<dbReference type="Proteomes" id="UP000016933">
    <property type="component" value="Unassembled WGS sequence"/>
</dbReference>
<dbReference type="eggNOG" id="ENOG502RYBX">
    <property type="taxonomic scope" value="Eukaryota"/>
</dbReference>
<reference evidence="3" key="1">
    <citation type="journal article" date="2012" name="PLoS Genet.">
        <title>The genomes of the fungal plant pathogens Cladosporium fulvum and Dothistroma septosporum reveal adaptation to different hosts and lifestyles but also signatures of common ancestry.</title>
        <authorList>
            <person name="de Wit P.J.G.M."/>
            <person name="van der Burgt A."/>
            <person name="Oekmen B."/>
            <person name="Stergiopoulos I."/>
            <person name="Abd-Elsalam K.A."/>
            <person name="Aerts A.L."/>
            <person name="Bahkali A.H."/>
            <person name="Beenen H.G."/>
            <person name="Chettri P."/>
            <person name="Cox M.P."/>
            <person name="Datema E."/>
            <person name="de Vries R.P."/>
            <person name="Dhillon B."/>
            <person name="Ganley A.R."/>
            <person name="Griffiths S.A."/>
            <person name="Guo Y."/>
            <person name="Hamelin R.C."/>
            <person name="Henrissat B."/>
            <person name="Kabir M.S."/>
            <person name="Jashni M.K."/>
            <person name="Kema G."/>
            <person name="Klaubauf S."/>
            <person name="Lapidus A."/>
            <person name="Levasseur A."/>
            <person name="Lindquist E."/>
            <person name="Mehrabi R."/>
            <person name="Ohm R.A."/>
            <person name="Owen T.J."/>
            <person name="Salamov A."/>
            <person name="Schwelm A."/>
            <person name="Schijlen E."/>
            <person name="Sun H."/>
            <person name="van den Burg H.A."/>
            <person name="van Ham R.C.H.J."/>
            <person name="Zhang S."/>
            <person name="Goodwin S.B."/>
            <person name="Grigoriev I.V."/>
            <person name="Collemare J."/>
            <person name="Bradshaw R.E."/>
        </authorList>
    </citation>
    <scope>NUCLEOTIDE SEQUENCE [LARGE SCALE GENOMIC DNA]</scope>
    <source>
        <strain evidence="3">NZE10 / CBS 128990</strain>
    </source>
</reference>
<dbReference type="Pfam" id="PF10067">
    <property type="entry name" value="DUF2306"/>
    <property type="match status" value="1"/>
</dbReference>
<organism evidence="2 3">
    <name type="scientific">Dothistroma septosporum (strain NZE10 / CBS 128990)</name>
    <name type="common">Red band needle blight fungus</name>
    <name type="synonym">Mycosphaerella pini</name>
    <dbReference type="NCBI Taxonomy" id="675120"/>
    <lineage>
        <taxon>Eukaryota</taxon>
        <taxon>Fungi</taxon>
        <taxon>Dikarya</taxon>
        <taxon>Ascomycota</taxon>
        <taxon>Pezizomycotina</taxon>
        <taxon>Dothideomycetes</taxon>
        <taxon>Dothideomycetidae</taxon>
        <taxon>Mycosphaerellales</taxon>
        <taxon>Mycosphaerellaceae</taxon>
        <taxon>Dothistroma</taxon>
    </lineage>
</organism>
<dbReference type="STRING" id="675120.N1PGS3"/>
<evidence type="ECO:0000313" key="2">
    <source>
        <dbReference type="EMBL" id="EME40715.1"/>
    </source>
</evidence>
<keyword evidence="1" id="KW-0472">Membrane</keyword>
<feature type="transmembrane region" description="Helical" evidence="1">
    <location>
        <begin position="80"/>
        <end position="102"/>
    </location>
</feature>
<dbReference type="AlphaFoldDB" id="N1PGS3"/>
<proteinExistence type="predicted"/>
<feature type="transmembrane region" description="Helical" evidence="1">
    <location>
        <begin position="261"/>
        <end position="280"/>
    </location>
</feature>
<dbReference type="EMBL" id="KB446543">
    <property type="protein sequence ID" value="EME40715.1"/>
    <property type="molecule type" value="Genomic_DNA"/>
</dbReference>
<keyword evidence="3" id="KW-1185">Reference proteome</keyword>
<feature type="transmembrane region" description="Helical" evidence="1">
    <location>
        <begin position="114"/>
        <end position="136"/>
    </location>
</feature>
<dbReference type="OMA" id="RHDVWSC"/>
<protein>
    <recommendedName>
        <fullName evidence="4">DUF2306 domain-containing protein</fullName>
    </recommendedName>
</protein>
<sequence>MTLYKRNDHPNTFVSTIRKLCNPLGFYKGYNFILFFILAGALFGFALASSPKLNINDYFLSHAAPGEAYWYRQSIPNIGITLHLFGVIPASLLVVWQFVPVVRHKALLFHRINGYAVLLLLLVGNVGALMSARHAFGGSLAVQTAVGVLAIATATSSVLAYVNIKRLQIEQHRAWMLRTWIWAGCIVTVRLIQIAAVTIVSKIGTYQTVMPCEQIADAGGNATKYVGCQADPTGYAVVHAAFADAKRIEEVAGAFHVTFGMAIWLAFVIHVVGGEVYLHLTTAEAERLRKISYERQMERGMVSPGSAGLTSDRLGDCEPWQAPAKSEVVTRHGRTVHGVNIDGDDDDSDISKPAAVLGWDK</sequence>
<accession>N1PGS3</accession>
<keyword evidence="1" id="KW-0812">Transmembrane</keyword>
<name>N1PGS3_DOTSN</name>
<dbReference type="OrthoDB" id="193478at2759"/>
<evidence type="ECO:0008006" key="4">
    <source>
        <dbReference type="Google" id="ProtNLM"/>
    </source>
</evidence>
<evidence type="ECO:0000256" key="1">
    <source>
        <dbReference type="SAM" id="Phobius"/>
    </source>
</evidence>
<dbReference type="InterPro" id="IPR018750">
    <property type="entry name" value="DUF2306_membrane"/>
</dbReference>
<evidence type="ECO:0000313" key="3">
    <source>
        <dbReference type="Proteomes" id="UP000016933"/>
    </source>
</evidence>
<feature type="transmembrane region" description="Helical" evidence="1">
    <location>
        <begin position="142"/>
        <end position="164"/>
    </location>
</feature>
<gene>
    <name evidence="2" type="ORF">DOTSEDRAFT_55848</name>
</gene>
<reference evidence="2 3" key="2">
    <citation type="journal article" date="2012" name="PLoS Pathog.">
        <title>Diverse lifestyles and strategies of plant pathogenesis encoded in the genomes of eighteen Dothideomycetes fungi.</title>
        <authorList>
            <person name="Ohm R.A."/>
            <person name="Feau N."/>
            <person name="Henrissat B."/>
            <person name="Schoch C.L."/>
            <person name="Horwitz B.A."/>
            <person name="Barry K.W."/>
            <person name="Condon B.J."/>
            <person name="Copeland A.C."/>
            <person name="Dhillon B."/>
            <person name="Glaser F."/>
            <person name="Hesse C.N."/>
            <person name="Kosti I."/>
            <person name="LaButti K."/>
            <person name="Lindquist E.A."/>
            <person name="Lucas S."/>
            <person name="Salamov A.A."/>
            <person name="Bradshaw R.E."/>
            <person name="Ciuffetti L."/>
            <person name="Hamelin R.C."/>
            <person name="Kema G.H.J."/>
            <person name="Lawrence C."/>
            <person name="Scott J.A."/>
            <person name="Spatafora J.W."/>
            <person name="Turgeon B.G."/>
            <person name="de Wit P.J.G.M."/>
            <person name="Zhong S."/>
            <person name="Goodwin S.B."/>
            <person name="Grigoriev I.V."/>
        </authorList>
    </citation>
    <scope>NUCLEOTIDE SEQUENCE [LARGE SCALE GENOMIC DNA]</scope>
    <source>
        <strain evidence="3">NZE10 / CBS 128990</strain>
    </source>
</reference>
<feature type="transmembrane region" description="Helical" evidence="1">
    <location>
        <begin position="29"/>
        <end position="48"/>
    </location>
</feature>
<keyword evidence="1" id="KW-1133">Transmembrane helix</keyword>
<feature type="transmembrane region" description="Helical" evidence="1">
    <location>
        <begin position="176"/>
        <end position="200"/>
    </location>
</feature>